<name>A0A401RNJ7_CHIPU</name>
<dbReference type="Gene3D" id="1.20.5.460">
    <property type="entry name" value="Single helix bin"/>
    <property type="match status" value="1"/>
</dbReference>
<dbReference type="STRING" id="137246.A0A401RNJ7"/>
<dbReference type="Proteomes" id="UP000287033">
    <property type="component" value="Unassembled WGS sequence"/>
</dbReference>
<keyword evidence="3" id="KW-1185">Reference proteome</keyword>
<dbReference type="AlphaFoldDB" id="A0A401RNJ7"/>
<gene>
    <name evidence="2" type="ORF">chiPu_0018470</name>
</gene>
<comment type="caution">
    <text evidence="2">The sequence shown here is derived from an EMBL/GenBank/DDBJ whole genome shotgun (WGS) entry which is preliminary data.</text>
</comment>
<evidence type="ECO:0000313" key="3">
    <source>
        <dbReference type="Proteomes" id="UP000287033"/>
    </source>
</evidence>
<proteinExistence type="predicted"/>
<reference evidence="2 3" key="1">
    <citation type="journal article" date="2018" name="Nat. Ecol. Evol.">
        <title>Shark genomes provide insights into elasmobranch evolution and the origin of vertebrates.</title>
        <authorList>
            <person name="Hara Y"/>
            <person name="Yamaguchi K"/>
            <person name="Onimaru K"/>
            <person name="Kadota M"/>
            <person name="Koyanagi M"/>
            <person name="Keeley SD"/>
            <person name="Tatsumi K"/>
            <person name="Tanaka K"/>
            <person name="Motone F"/>
            <person name="Kageyama Y"/>
            <person name="Nozu R"/>
            <person name="Adachi N"/>
            <person name="Nishimura O"/>
            <person name="Nakagawa R"/>
            <person name="Tanegashima C"/>
            <person name="Kiyatake I"/>
            <person name="Matsumoto R"/>
            <person name="Murakumo K"/>
            <person name="Nishida K"/>
            <person name="Terakita A"/>
            <person name="Kuratani S"/>
            <person name="Sato K"/>
            <person name="Hyodo S Kuraku.S."/>
        </authorList>
    </citation>
    <scope>NUCLEOTIDE SEQUENCE [LARGE SCALE GENOMIC DNA]</scope>
</reference>
<accession>A0A401RNJ7</accession>
<protein>
    <submittedName>
        <fullName evidence="2">Uncharacterized protein</fullName>
    </submittedName>
</protein>
<feature type="compositionally biased region" description="Basic residues" evidence="1">
    <location>
        <begin position="77"/>
        <end position="90"/>
    </location>
</feature>
<evidence type="ECO:0000256" key="1">
    <source>
        <dbReference type="SAM" id="MobiDB-lite"/>
    </source>
</evidence>
<dbReference type="EMBL" id="BEZZ01001587">
    <property type="protein sequence ID" value="GCC19698.1"/>
    <property type="molecule type" value="Genomic_DNA"/>
</dbReference>
<sequence length="90" mass="10928">MVDILQPLNKCQALVRRESVVNLENFRKLYIRRKWKLTYRIVSFCNHLTRSFLKKDYLKTGETSRQYDSDNEDVSFKRRPSRPRRRSSTS</sequence>
<dbReference type="OrthoDB" id="74764at2759"/>
<evidence type="ECO:0000313" key="2">
    <source>
        <dbReference type="EMBL" id="GCC19698.1"/>
    </source>
</evidence>
<feature type="region of interest" description="Disordered" evidence="1">
    <location>
        <begin position="62"/>
        <end position="90"/>
    </location>
</feature>
<dbReference type="OMA" id="WKLTYRI"/>
<organism evidence="2 3">
    <name type="scientific">Chiloscyllium punctatum</name>
    <name type="common">Brownbanded bambooshark</name>
    <name type="synonym">Hemiscyllium punctatum</name>
    <dbReference type="NCBI Taxonomy" id="137246"/>
    <lineage>
        <taxon>Eukaryota</taxon>
        <taxon>Metazoa</taxon>
        <taxon>Chordata</taxon>
        <taxon>Craniata</taxon>
        <taxon>Vertebrata</taxon>
        <taxon>Chondrichthyes</taxon>
        <taxon>Elasmobranchii</taxon>
        <taxon>Galeomorphii</taxon>
        <taxon>Galeoidea</taxon>
        <taxon>Orectolobiformes</taxon>
        <taxon>Hemiscylliidae</taxon>
        <taxon>Chiloscyllium</taxon>
    </lineage>
</organism>